<evidence type="ECO:0000256" key="2">
    <source>
        <dbReference type="SAM" id="SignalP"/>
    </source>
</evidence>
<feature type="signal peptide" evidence="2">
    <location>
        <begin position="1"/>
        <end position="21"/>
    </location>
</feature>
<organism evidence="3 4">
    <name type="scientific">Novosphingobium pentaromativorans</name>
    <dbReference type="NCBI Taxonomy" id="205844"/>
    <lineage>
        <taxon>Bacteria</taxon>
        <taxon>Pseudomonadati</taxon>
        <taxon>Pseudomonadota</taxon>
        <taxon>Alphaproteobacteria</taxon>
        <taxon>Sphingomonadales</taxon>
        <taxon>Sphingomonadaceae</taxon>
        <taxon>Novosphingobium</taxon>
    </lineage>
</organism>
<feature type="compositionally biased region" description="Basic and acidic residues" evidence="1">
    <location>
        <begin position="87"/>
        <end position="96"/>
    </location>
</feature>
<evidence type="ECO:0000313" key="4">
    <source>
        <dbReference type="Proteomes" id="UP000249082"/>
    </source>
</evidence>
<name>A0A2W5NUY5_9SPHN</name>
<proteinExistence type="predicted"/>
<comment type="caution">
    <text evidence="3">The sequence shown here is derived from an EMBL/GenBank/DDBJ whole genome shotgun (WGS) entry which is preliminary data.</text>
</comment>
<sequence>MQMIMKLAAAACALAAVPAMAAEPAAQAAVQAGGQAAPAAAPASSGTPSVAKNDIEKADPVVCERVTEIGSRLRAKKVCMTKSQWQEQRRGDRSNIERSQIQRGMDPVG</sequence>
<evidence type="ECO:0000256" key="1">
    <source>
        <dbReference type="SAM" id="MobiDB-lite"/>
    </source>
</evidence>
<dbReference type="Proteomes" id="UP000249082">
    <property type="component" value="Unassembled WGS sequence"/>
</dbReference>
<feature type="compositionally biased region" description="Low complexity" evidence="1">
    <location>
        <begin position="28"/>
        <end position="51"/>
    </location>
</feature>
<feature type="region of interest" description="Disordered" evidence="1">
    <location>
        <begin position="81"/>
        <end position="109"/>
    </location>
</feature>
<dbReference type="EMBL" id="QFPX01000005">
    <property type="protein sequence ID" value="PZQ55849.1"/>
    <property type="molecule type" value="Genomic_DNA"/>
</dbReference>
<protein>
    <submittedName>
        <fullName evidence="3">Uncharacterized protein</fullName>
    </submittedName>
</protein>
<accession>A0A2W5NUY5</accession>
<dbReference type="AlphaFoldDB" id="A0A2W5NUY5"/>
<keyword evidence="2" id="KW-0732">Signal</keyword>
<feature type="region of interest" description="Disordered" evidence="1">
    <location>
        <begin position="28"/>
        <end position="57"/>
    </location>
</feature>
<evidence type="ECO:0000313" key="3">
    <source>
        <dbReference type="EMBL" id="PZQ55849.1"/>
    </source>
</evidence>
<feature type="chain" id="PRO_5015990785" evidence="2">
    <location>
        <begin position="22"/>
        <end position="109"/>
    </location>
</feature>
<gene>
    <name evidence="3" type="ORF">DI555_07490</name>
</gene>
<reference evidence="3 4" key="1">
    <citation type="submission" date="2017-08" db="EMBL/GenBank/DDBJ databases">
        <title>Infants hospitalized years apart are colonized by the same room-sourced microbial strains.</title>
        <authorList>
            <person name="Brooks B."/>
            <person name="Olm M.R."/>
            <person name="Firek B.A."/>
            <person name="Baker R."/>
            <person name="Thomas B.C."/>
            <person name="Morowitz M.J."/>
            <person name="Banfield J.F."/>
        </authorList>
    </citation>
    <scope>NUCLEOTIDE SEQUENCE [LARGE SCALE GENOMIC DNA]</scope>
    <source>
        <strain evidence="3">S2_005_002_R2_33</strain>
    </source>
</reference>